<dbReference type="PANTHER" id="PTHR46558">
    <property type="entry name" value="TRACRIPTIONAL REGULATORY PROTEIN-RELATED-RELATED"/>
    <property type="match status" value="1"/>
</dbReference>
<comment type="caution">
    <text evidence="3">The sequence shown here is derived from an EMBL/GenBank/DDBJ whole genome shotgun (WGS) entry which is preliminary data.</text>
</comment>
<feature type="domain" description="HTH cro/C1-type" evidence="2">
    <location>
        <begin position="9"/>
        <end position="63"/>
    </location>
</feature>
<dbReference type="GO" id="GO:0003677">
    <property type="term" value="F:DNA binding"/>
    <property type="evidence" value="ECO:0007669"/>
    <property type="project" value="UniProtKB-KW"/>
</dbReference>
<dbReference type="InterPro" id="IPR001387">
    <property type="entry name" value="Cro/C1-type_HTH"/>
</dbReference>
<protein>
    <submittedName>
        <fullName evidence="3">Transcriptional regulator with XRE-family HTH domain</fullName>
    </submittedName>
</protein>
<accession>A0A4R6TS41</accession>
<dbReference type="AlphaFoldDB" id="A0A4R6TS41"/>
<dbReference type="Proteomes" id="UP000295632">
    <property type="component" value="Unassembled WGS sequence"/>
</dbReference>
<reference evidence="3 4" key="1">
    <citation type="submission" date="2019-03" db="EMBL/GenBank/DDBJ databases">
        <title>Genomic Encyclopedia of Type Strains, Phase IV (KMG-IV): sequencing the most valuable type-strain genomes for metagenomic binning, comparative biology and taxonomic classification.</title>
        <authorList>
            <person name="Goeker M."/>
        </authorList>
    </citation>
    <scope>NUCLEOTIDE SEQUENCE [LARGE SCALE GENOMIC DNA]</scope>
    <source>
        <strain evidence="3 4">DSM 28697</strain>
    </source>
</reference>
<dbReference type="PANTHER" id="PTHR46558:SF14">
    <property type="entry name" value="HTH-TYPE TRANSCRIPTIONAL REGULATOR ANSR"/>
    <property type="match status" value="1"/>
</dbReference>
<dbReference type="SMART" id="SM00530">
    <property type="entry name" value="HTH_XRE"/>
    <property type="match status" value="1"/>
</dbReference>
<evidence type="ECO:0000259" key="2">
    <source>
        <dbReference type="PROSITE" id="PS50943"/>
    </source>
</evidence>
<gene>
    <name evidence="3" type="ORF">EV213_12022</name>
</gene>
<evidence type="ECO:0000256" key="1">
    <source>
        <dbReference type="ARBA" id="ARBA00023125"/>
    </source>
</evidence>
<dbReference type="OrthoDB" id="8115576at2"/>
<evidence type="ECO:0000313" key="3">
    <source>
        <dbReference type="EMBL" id="TDQ36091.1"/>
    </source>
</evidence>
<dbReference type="CDD" id="cd00093">
    <property type="entry name" value="HTH_XRE"/>
    <property type="match status" value="1"/>
</dbReference>
<dbReference type="PROSITE" id="PS50943">
    <property type="entry name" value="HTH_CROC1"/>
    <property type="match status" value="1"/>
</dbReference>
<dbReference type="Pfam" id="PF01381">
    <property type="entry name" value="HTH_3"/>
    <property type="match status" value="1"/>
</dbReference>
<keyword evidence="4" id="KW-1185">Reference proteome</keyword>
<keyword evidence="1" id="KW-0238">DNA-binding</keyword>
<evidence type="ECO:0000313" key="4">
    <source>
        <dbReference type="Proteomes" id="UP000295632"/>
    </source>
</evidence>
<name>A0A4R6TS41_9BACI</name>
<dbReference type="EMBL" id="SNYJ01000020">
    <property type="protein sequence ID" value="TDQ36091.1"/>
    <property type="molecule type" value="Genomic_DNA"/>
</dbReference>
<sequence>MTMMVPSNLQRLRLAHNVTRLSMAKSLGITPQAYGNYENGRRQPNLTVLCKLADQFNVTLDELVGRTLQTRTSPSKGHFLHTGQLNENDVSKVSDFIDTLHRQSHYVDQNAVSS</sequence>
<dbReference type="InterPro" id="IPR010982">
    <property type="entry name" value="Lambda_DNA-bd_dom_sf"/>
</dbReference>
<organism evidence="3 4">
    <name type="scientific">Aureibacillus halotolerans</name>
    <dbReference type="NCBI Taxonomy" id="1508390"/>
    <lineage>
        <taxon>Bacteria</taxon>
        <taxon>Bacillati</taxon>
        <taxon>Bacillota</taxon>
        <taxon>Bacilli</taxon>
        <taxon>Bacillales</taxon>
        <taxon>Bacillaceae</taxon>
        <taxon>Aureibacillus</taxon>
    </lineage>
</organism>
<dbReference type="Gene3D" id="1.10.260.40">
    <property type="entry name" value="lambda repressor-like DNA-binding domains"/>
    <property type="match status" value="1"/>
</dbReference>
<proteinExistence type="predicted"/>
<dbReference type="SUPFAM" id="SSF47413">
    <property type="entry name" value="lambda repressor-like DNA-binding domains"/>
    <property type="match status" value="1"/>
</dbReference>